<dbReference type="RefSeq" id="WP_264777479.1">
    <property type="nucleotide sequence ID" value="NZ_AP026561.1"/>
</dbReference>
<gene>
    <name evidence="3" type="ORF">DAETH_35700</name>
</gene>
<organism evidence="3 4">
    <name type="scientific">Deinococcus aetherius</name>
    <dbReference type="NCBI Taxonomy" id="200252"/>
    <lineage>
        <taxon>Bacteria</taxon>
        <taxon>Thermotogati</taxon>
        <taxon>Deinococcota</taxon>
        <taxon>Deinococci</taxon>
        <taxon>Deinococcales</taxon>
        <taxon>Deinococcaceae</taxon>
        <taxon>Deinococcus</taxon>
    </lineage>
</organism>
<accession>A0ABM8AIH8</accession>
<feature type="compositionally biased region" description="Low complexity" evidence="1">
    <location>
        <begin position="596"/>
        <end position="619"/>
    </location>
</feature>
<keyword evidence="4" id="KW-1185">Reference proteome</keyword>
<evidence type="ECO:0000313" key="3">
    <source>
        <dbReference type="EMBL" id="BDP43601.1"/>
    </source>
</evidence>
<reference evidence="3" key="1">
    <citation type="submission" date="2022-07" db="EMBL/GenBank/DDBJ databases">
        <title>Complete Genome Sequence of the Radioresistant Bacterium Deinococcus aetherius ST0316, Isolated from the Air Dust collected in Lower Stratosphere above Japan.</title>
        <authorList>
            <person name="Satoh K."/>
            <person name="Hagiwara K."/>
            <person name="Katsumata K."/>
            <person name="Kubo A."/>
            <person name="Yokobori S."/>
            <person name="Yamagishi A."/>
            <person name="Oono Y."/>
            <person name="Narumi I."/>
        </authorList>
    </citation>
    <scope>NUCLEOTIDE SEQUENCE</scope>
    <source>
        <strain evidence="3">ST0316</strain>
        <plasmid evidence="3">pDAETH-1</plasmid>
    </source>
</reference>
<keyword evidence="2" id="KW-0732">Signal</keyword>
<dbReference type="EMBL" id="AP026561">
    <property type="protein sequence ID" value="BDP43601.1"/>
    <property type="molecule type" value="Genomic_DNA"/>
</dbReference>
<feature type="signal peptide" evidence="2">
    <location>
        <begin position="1"/>
        <end position="24"/>
    </location>
</feature>
<evidence type="ECO:0000256" key="1">
    <source>
        <dbReference type="SAM" id="MobiDB-lite"/>
    </source>
</evidence>
<geneLocation type="plasmid" evidence="3 4">
    <name>pDAETH-1</name>
</geneLocation>
<proteinExistence type="predicted"/>
<feature type="chain" id="PRO_5047278149" evidence="2">
    <location>
        <begin position="25"/>
        <end position="674"/>
    </location>
</feature>
<sequence length="674" mass="71147">MNSTRRSRSVWCLLLAWVSTLALAQTPARLGNLTYRVPPGWTTQTRNGVLTLTPRDLPSGQTAFILLSPDAPLTGELRPWFEARVRGLHGKVRVLNTTAVEAARAKDGSTVLSQGAVVVGGSGEPQYRFYVAGEFGQGAGRRAVFLLYQASSLDLVGRYQAGLNALADSVDLAGTAVAATPGAPTPRPPTPAGAATRPTPSPTPSPGATLPAVRTLNAAEFVKAGGNPRETLIPGEFRCYEERRGDDVARPHLTVQILPGGGYRTSGGGGTFSVRKDGSLRKVRWQGGPLGGSSEGYLGFGDHGQDFSLGDVGPQERDYECYQAGARENLARLEFSLKTPKPGKYPCVTGDGSNKGAGTLEILPGGRYRLGGGEGRYAVDLLSDQNEDWSDLEFAGGSLDGASGSYSEGEDGEREFSVFRPKVTCRLVVKPTPIPRYGTAKAPTPPRGSGGLSGAYASWQADVGGYCGGLCWSFYIFDKNGYVYTDEPETGLEDADCSRTRPNGLPVCEVYSFRGGQLTIGDGKPEPLRKKADGNYDLDGTTLTAIRPVTGLKLGGKYRSFSGSVSPGGMTSSFSEVFLRFLPDGRFSREAAGGASSTFTDNGTSSGTTTGGVTATGSRSNGGTYRFAGNTLELKYADGRVSRSFAFLPEMKGGQPNKGFVHLGGRDYSLQDGK</sequence>
<feature type="region of interest" description="Disordered" evidence="1">
    <location>
        <begin position="178"/>
        <end position="209"/>
    </location>
</feature>
<evidence type="ECO:0000313" key="4">
    <source>
        <dbReference type="Proteomes" id="UP001064971"/>
    </source>
</evidence>
<evidence type="ECO:0000256" key="2">
    <source>
        <dbReference type="SAM" id="SignalP"/>
    </source>
</evidence>
<feature type="region of interest" description="Disordered" evidence="1">
    <location>
        <begin position="592"/>
        <end position="622"/>
    </location>
</feature>
<dbReference type="Proteomes" id="UP001064971">
    <property type="component" value="Plasmid pDAETH-1"/>
</dbReference>
<name>A0ABM8AIH8_9DEIO</name>
<protein>
    <submittedName>
        <fullName evidence="3">Uncharacterized protein</fullName>
    </submittedName>
</protein>
<keyword evidence="3" id="KW-0614">Plasmid</keyword>